<comment type="caution">
    <text evidence="5">The sequence shown here is derived from an EMBL/GenBank/DDBJ whole genome shotgun (WGS) entry which is preliminary data.</text>
</comment>
<feature type="signal peptide" evidence="3">
    <location>
        <begin position="1"/>
        <end position="24"/>
    </location>
</feature>
<dbReference type="Gene3D" id="3.30.1330.60">
    <property type="entry name" value="OmpA-like domain"/>
    <property type="match status" value="1"/>
</dbReference>
<keyword evidence="1" id="KW-0472">Membrane</keyword>
<dbReference type="EMBL" id="QWKP01000223">
    <property type="protein sequence ID" value="RHA37138.1"/>
    <property type="molecule type" value="Genomic_DNA"/>
</dbReference>
<evidence type="ECO:0000313" key="6">
    <source>
        <dbReference type="Proteomes" id="UP000283374"/>
    </source>
</evidence>
<feature type="domain" description="OmpA-like" evidence="4">
    <location>
        <begin position="79"/>
        <end position="196"/>
    </location>
</feature>
<dbReference type="RefSeq" id="WP_118768750.1">
    <property type="nucleotide sequence ID" value="NZ_QWKP01000223.1"/>
</dbReference>
<dbReference type="SUPFAM" id="SSF103088">
    <property type="entry name" value="OmpA-like"/>
    <property type="match status" value="1"/>
</dbReference>
<dbReference type="OrthoDB" id="5166631at2"/>
<proteinExistence type="predicted"/>
<feature type="region of interest" description="Disordered" evidence="2">
    <location>
        <begin position="192"/>
        <end position="222"/>
    </location>
</feature>
<dbReference type="PROSITE" id="PS51123">
    <property type="entry name" value="OMPA_2"/>
    <property type="match status" value="1"/>
</dbReference>
<dbReference type="PANTHER" id="PTHR30329:SF21">
    <property type="entry name" value="LIPOPROTEIN YIAD-RELATED"/>
    <property type="match status" value="1"/>
</dbReference>
<dbReference type="PANTHER" id="PTHR30329">
    <property type="entry name" value="STATOR ELEMENT OF FLAGELLAR MOTOR COMPLEX"/>
    <property type="match status" value="1"/>
</dbReference>
<evidence type="ECO:0000256" key="1">
    <source>
        <dbReference type="PROSITE-ProRule" id="PRU00473"/>
    </source>
</evidence>
<dbReference type="GO" id="GO:0016020">
    <property type="term" value="C:membrane"/>
    <property type="evidence" value="ECO:0007669"/>
    <property type="project" value="UniProtKB-UniRule"/>
</dbReference>
<evidence type="ECO:0000313" key="5">
    <source>
        <dbReference type="EMBL" id="RHA37138.1"/>
    </source>
</evidence>
<dbReference type="Pfam" id="PF00691">
    <property type="entry name" value="OmpA"/>
    <property type="match status" value="1"/>
</dbReference>
<feature type="compositionally biased region" description="Low complexity" evidence="2">
    <location>
        <begin position="195"/>
        <end position="217"/>
    </location>
</feature>
<protein>
    <recommendedName>
        <fullName evidence="4">OmpA-like domain-containing protein</fullName>
    </recommendedName>
</protein>
<reference evidence="5 6" key="1">
    <citation type="submission" date="2018-08" db="EMBL/GenBank/DDBJ databases">
        <title>Cellulomonas rhizosphaerae sp. nov., a novel actinomycete isolated from soil.</title>
        <authorList>
            <person name="Tian Y."/>
        </authorList>
    </citation>
    <scope>NUCLEOTIDE SEQUENCE [LARGE SCALE GENOMIC DNA]</scope>
    <source>
        <strain evidence="5 6">NEAU-TCZ24</strain>
    </source>
</reference>
<evidence type="ECO:0000256" key="3">
    <source>
        <dbReference type="SAM" id="SignalP"/>
    </source>
</evidence>
<keyword evidence="6" id="KW-1185">Reference proteome</keyword>
<accession>A0A413RH80</accession>
<dbReference type="InterPro" id="IPR036737">
    <property type="entry name" value="OmpA-like_sf"/>
</dbReference>
<name>A0A413RH80_9CELL</name>
<keyword evidence="3" id="KW-0732">Signal</keyword>
<dbReference type="Proteomes" id="UP000283374">
    <property type="component" value="Unassembled WGS sequence"/>
</dbReference>
<gene>
    <name evidence="5" type="ORF">D1825_17815</name>
</gene>
<dbReference type="InterPro" id="IPR050330">
    <property type="entry name" value="Bact_OuterMem_StrucFunc"/>
</dbReference>
<evidence type="ECO:0000256" key="2">
    <source>
        <dbReference type="SAM" id="MobiDB-lite"/>
    </source>
</evidence>
<evidence type="ECO:0000259" key="4">
    <source>
        <dbReference type="PROSITE" id="PS51123"/>
    </source>
</evidence>
<sequence length="356" mass="36808">MSRHLRSAALAAVLVLVAPSAATAADDVLTLDDLPPISDGMLTSLFNVRPYDNLTGILTTRSYDPAYAVEQLGDVTAGSGETVVTLASDILFTSDSAKLSAAATKRIGELVDDVPKSATVQVDGHTDSVDTPAHNQALSERRAKAVAAAVADARPDLDLDVHGYGESRLKEQESGEDAEAARAANRRVELRYEGSATPSPTANASTASTTAPTGPLTVRDVPSWDGVLADTTAESPEAPGATARVGIESVVVRGNVMQVSMLVEQVGGAPVRASDLVPGLSRPLVIDRENLVQYSVLSNTGQTWSTDQLGTVDLVPGAPARYVATFPAPVVAASKVDVIVTAGVFELADVPVTTAS</sequence>
<organism evidence="5 6">
    <name type="scientific">Cellulomonas rhizosphaerae</name>
    <dbReference type="NCBI Taxonomy" id="2293719"/>
    <lineage>
        <taxon>Bacteria</taxon>
        <taxon>Bacillati</taxon>
        <taxon>Actinomycetota</taxon>
        <taxon>Actinomycetes</taxon>
        <taxon>Micrococcales</taxon>
        <taxon>Cellulomonadaceae</taxon>
        <taxon>Cellulomonas</taxon>
    </lineage>
</organism>
<dbReference type="AlphaFoldDB" id="A0A413RH80"/>
<dbReference type="InterPro" id="IPR006665">
    <property type="entry name" value="OmpA-like"/>
</dbReference>
<feature type="chain" id="PRO_5019444190" description="OmpA-like domain-containing protein" evidence="3">
    <location>
        <begin position="25"/>
        <end position="356"/>
    </location>
</feature>